<evidence type="ECO:0000313" key="7">
    <source>
        <dbReference type="EMBL" id="CBF87151.1"/>
    </source>
</evidence>
<reference evidence="8" key="1">
    <citation type="journal article" date="2005" name="Nature">
        <title>Sequencing of Aspergillus nidulans and comparative analysis with A. fumigatus and A. oryzae.</title>
        <authorList>
            <person name="Galagan J.E."/>
            <person name="Calvo S.E."/>
            <person name="Cuomo C."/>
            <person name="Ma L.J."/>
            <person name="Wortman J.R."/>
            <person name="Batzoglou S."/>
            <person name="Lee S.I."/>
            <person name="Basturkmen M."/>
            <person name="Spevak C.C."/>
            <person name="Clutterbuck J."/>
            <person name="Kapitonov V."/>
            <person name="Jurka J."/>
            <person name="Scazzocchio C."/>
            <person name="Farman M."/>
            <person name="Butler J."/>
            <person name="Purcell S."/>
            <person name="Harris S."/>
            <person name="Braus G.H."/>
            <person name="Draht O."/>
            <person name="Busch S."/>
            <person name="D'Enfert C."/>
            <person name="Bouchier C."/>
            <person name="Goldman G.H."/>
            <person name="Bell-Pedersen D."/>
            <person name="Griffiths-Jones S."/>
            <person name="Doonan J.H."/>
            <person name="Yu J."/>
            <person name="Vienken K."/>
            <person name="Pain A."/>
            <person name="Freitag M."/>
            <person name="Selker E.U."/>
            <person name="Archer D.B."/>
            <person name="Penalva M.A."/>
            <person name="Oakley B.R."/>
            <person name="Momany M."/>
            <person name="Tanaka T."/>
            <person name="Kumagai T."/>
            <person name="Asai K."/>
            <person name="Machida M."/>
            <person name="Nierman W.C."/>
            <person name="Denning D.W."/>
            <person name="Caddick M."/>
            <person name="Hynes M."/>
            <person name="Paoletti M."/>
            <person name="Fischer R."/>
            <person name="Miller B."/>
            <person name="Dyer P."/>
            <person name="Sachs M.S."/>
            <person name="Osmani S.A."/>
            <person name="Birren B.W."/>
        </authorList>
    </citation>
    <scope>NUCLEOTIDE SEQUENCE [LARGE SCALE GENOMIC DNA]</scope>
    <source>
        <strain evidence="8">FGSC A4 / ATCC 38163 / CBS 112.46 / NRRL 194 / M139</strain>
    </source>
</reference>
<gene>
    <name evidence="7" type="ORF">ANIA_02586</name>
</gene>
<dbReference type="HOGENOM" id="CLU_000690_2_2_1"/>
<keyword evidence="4" id="KW-0442">Lipid degradation</keyword>
<proteinExistence type="predicted"/>
<sequence>MAFSNDAANGTENTENRYSSFAGVSRGNHVKFHVAGCAYFWAVSEALLKAKRSIWIMGWWVSPEVYLRRPPSENEEYRLDRMLQAAACRGVMVNVVVFKEVAVAMCLDSHYTKRTLEALHPRISVFRYPDHIPGEGVRPSQIGSYSARGDAGIQEIGDEALQGLFEAAGLRSLFWAHHEKLVIVDQQLAFIGGIDLSFGRWDLIQHPIADSHPCNARQIVFPGQDYNNARVKDYEDLKHWEKTGLDRSTTPRMGWEDISVSMTGPAVVDICQHFVDRWNYIWDVKYSRALPGMSSYAPLSQPSPFVAPCNDNAGSMDCQIVRSIGRWSNGIPTENSLYNAYLDIIAKSEHFVYLEQQFFISSTGDEVEAVWNRVAEAFVERILRAARERKRYKVIVVLPALPAFPGDIHAQFAGELPRALMKLQFDSINRSGLSLLERVKKAGVNPDDYIRFFNLRSYDRLRPVTSNWVDDLIHPLGLHANIETGAPKAPDAITDVQTPGKDAQLSPGLWDTVSSCYMLDGPDIRNVLWPDGACFAEMEGFVQEQVYVHSKLLIADDRVVLCGSANLNDRSLKGSRDSEIAVVIEDRTPLPSTMHDQPFEASKFAATFRRYLFRKHLGLLFPQNMRRPDGHFMPAPVPLDYDYGSPEDLLVADPLSDSFLAFWNQVARRNTLAFRKVFDPIPDDKEKTWEDYDRVAERARRGHVALDHFSSSKEAILGVKDELSTIRGTLVEMPMDFLMNSNIQPDDAVFNMYTRSGYT</sequence>
<dbReference type="eggNOG" id="KOG1329">
    <property type="taxonomic scope" value="Eukaryota"/>
</dbReference>
<evidence type="ECO:0000313" key="8">
    <source>
        <dbReference type="Proteomes" id="UP000000560"/>
    </source>
</evidence>
<dbReference type="SMART" id="SM00155">
    <property type="entry name" value="PLDc"/>
    <property type="match status" value="2"/>
</dbReference>
<feature type="domain" description="PLD phosphodiesterase" evidence="6">
    <location>
        <begin position="173"/>
        <end position="200"/>
    </location>
</feature>
<dbReference type="PIRSF" id="PIRSF009376">
    <property type="entry name" value="Phospholipase_D_euk"/>
    <property type="match status" value="1"/>
</dbReference>
<dbReference type="InterPro" id="IPR016555">
    <property type="entry name" value="PLipase_D_euk"/>
</dbReference>
<dbReference type="KEGG" id="ani:ANIA_02586"/>
<evidence type="ECO:0000256" key="5">
    <source>
        <dbReference type="ARBA" id="ARBA00023098"/>
    </source>
</evidence>
<protein>
    <recommendedName>
        <fullName evidence="1">phospholipase D</fullName>
        <ecNumber evidence="1">3.1.4.4</ecNumber>
    </recommendedName>
</protein>
<dbReference type="VEuPathDB" id="FungiDB:AN2586"/>
<evidence type="ECO:0000256" key="2">
    <source>
        <dbReference type="ARBA" id="ARBA00022737"/>
    </source>
</evidence>
<keyword evidence="5" id="KW-0443">Lipid metabolism</keyword>
<dbReference type="InParanoid" id="Q5BA44"/>
<dbReference type="GO" id="GO:0035556">
    <property type="term" value="P:intracellular signal transduction"/>
    <property type="evidence" value="ECO:0007669"/>
    <property type="project" value="InterPro"/>
</dbReference>
<feature type="domain" description="PLD phosphodiesterase" evidence="6">
    <location>
        <begin position="544"/>
        <end position="571"/>
    </location>
</feature>
<evidence type="ECO:0000256" key="4">
    <source>
        <dbReference type="ARBA" id="ARBA00022963"/>
    </source>
</evidence>
<dbReference type="OMA" id="INNAQHY"/>
<accession>Q5BA44</accession>
<dbReference type="GO" id="GO:0004630">
    <property type="term" value="F:phospholipase D activity"/>
    <property type="evidence" value="ECO:0000318"/>
    <property type="project" value="GO_Central"/>
</dbReference>
<evidence type="ECO:0000259" key="6">
    <source>
        <dbReference type="PROSITE" id="PS50035"/>
    </source>
</evidence>
<dbReference type="STRING" id="227321.Q5BA44"/>
<dbReference type="GO" id="GO:0006654">
    <property type="term" value="P:phosphatidic acid biosynthetic process"/>
    <property type="evidence" value="ECO:0007669"/>
    <property type="project" value="InterPro"/>
</dbReference>
<dbReference type="Gene3D" id="3.30.870.10">
    <property type="entry name" value="Endonuclease Chain A"/>
    <property type="match status" value="3"/>
</dbReference>
<dbReference type="SUPFAM" id="SSF56024">
    <property type="entry name" value="Phospholipase D/nuclease"/>
    <property type="match status" value="2"/>
</dbReference>
<dbReference type="GO" id="GO:0009395">
    <property type="term" value="P:phospholipid catabolic process"/>
    <property type="evidence" value="ECO:0000318"/>
    <property type="project" value="GO_Central"/>
</dbReference>
<keyword evidence="8" id="KW-1185">Reference proteome</keyword>
<dbReference type="EC" id="3.1.4.4" evidence="1"/>
<evidence type="ECO:0000256" key="3">
    <source>
        <dbReference type="ARBA" id="ARBA00022801"/>
    </source>
</evidence>
<dbReference type="Pfam" id="PF00614">
    <property type="entry name" value="PLDc"/>
    <property type="match status" value="1"/>
</dbReference>
<dbReference type="GeneID" id="2875478"/>
<dbReference type="EMBL" id="BN001307">
    <property type="protein sequence ID" value="CBF87151.1"/>
    <property type="molecule type" value="Genomic_DNA"/>
</dbReference>
<dbReference type="Proteomes" id="UP000000560">
    <property type="component" value="Chromosome VII"/>
</dbReference>
<organism evidence="7 8">
    <name type="scientific">Emericella nidulans (strain FGSC A4 / ATCC 38163 / CBS 112.46 / NRRL 194 / M139)</name>
    <name type="common">Aspergillus nidulans</name>
    <dbReference type="NCBI Taxonomy" id="227321"/>
    <lineage>
        <taxon>Eukaryota</taxon>
        <taxon>Fungi</taxon>
        <taxon>Dikarya</taxon>
        <taxon>Ascomycota</taxon>
        <taxon>Pezizomycotina</taxon>
        <taxon>Eurotiomycetes</taxon>
        <taxon>Eurotiomycetidae</taxon>
        <taxon>Eurotiales</taxon>
        <taxon>Aspergillaceae</taxon>
        <taxon>Aspergillus</taxon>
        <taxon>Aspergillus subgen. Nidulantes</taxon>
    </lineage>
</organism>
<dbReference type="PROSITE" id="PS50035">
    <property type="entry name" value="PLD"/>
    <property type="match status" value="2"/>
</dbReference>
<dbReference type="Pfam" id="PF13091">
    <property type="entry name" value="PLDc_2"/>
    <property type="match status" value="1"/>
</dbReference>
<keyword evidence="2" id="KW-0677">Repeat</keyword>
<accession>C8VKK6</accession>
<dbReference type="CDD" id="cd09141">
    <property type="entry name" value="PLDc_vPLD1_2_yPLD_like_2"/>
    <property type="match status" value="1"/>
</dbReference>
<dbReference type="OrthoDB" id="14911at2759"/>
<evidence type="ECO:0000256" key="1">
    <source>
        <dbReference type="ARBA" id="ARBA00012027"/>
    </source>
</evidence>
<dbReference type="AlphaFoldDB" id="Q5BA44"/>
<dbReference type="PANTHER" id="PTHR18896:SF186">
    <property type="entry name" value="PHOSPHOLIPASE D"/>
    <property type="match status" value="1"/>
</dbReference>
<dbReference type="RefSeq" id="XP_660190.1">
    <property type="nucleotide sequence ID" value="XM_655098.1"/>
</dbReference>
<reference evidence="8" key="2">
    <citation type="journal article" date="2009" name="Fungal Genet. Biol.">
        <title>The 2008 update of the Aspergillus nidulans genome annotation: a community effort.</title>
        <authorList>
            <person name="Wortman J.R."/>
            <person name="Gilsenan J.M."/>
            <person name="Joardar V."/>
            <person name="Deegan J."/>
            <person name="Clutterbuck J."/>
            <person name="Andersen M.R."/>
            <person name="Archer D."/>
            <person name="Bencina M."/>
            <person name="Braus G."/>
            <person name="Coutinho P."/>
            <person name="von Dohren H."/>
            <person name="Doonan J."/>
            <person name="Driessen A.J."/>
            <person name="Durek P."/>
            <person name="Espeso E."/>
            <person name="Fekete E."/>
            <person name="Flipphi M."/>
            <person name="Estrada C.G."/>
            <person name="Geysens S."/>
            <person name="Goldman G."/>
            <person name="de Groot P.W."/>
            <person name="Hansen K."/>
            <person name="Harris S.D."/>
            <person name="Heinekamp T."/>
            <person name="Helmstaedt K."/>
            <person name="Henrissat B."/>
            <person name="Hofmann G."/>
            <person name="Homan T."/>
            <person name="Horio T."/>
            <person name="Horiuchi H."/>
            <person name="James S."/>
            <person name="Jones M."/>
            <person name="Karaffa L."/>
            <person name="Karanyi Z."/>
            <person name="Kato M."/>
            <person name="Keller N."/>
            <person name="Kelly D.E."/>
            <person name="Kiel J.A."/>
            <person name="Kim J.M."/>
            <person name="van der Klei I.J."/>
            <person name="Klis F.M."/>
            <person name="Kovalchuk A."/>
            <person name="Krasevec N."/>
            <person name="Kubicek C.P."/>
            <person name="Liu B."/>
            <person name="Maccabe A."/>
            <person name="Meyer V."/>
            <person name="Mirabito P."/>
            <person name="Miskei M."/>
            <person name="Mos M."/>
            <person name="Mullins J."/>
            <person name="Nelson D.R."/>
            <person name="Nielsen J."/>
            <person name="Oakley B.R."/>
            <person name="Osmani S.A."/>
            <person name="Pakula T."/>
            <person name="Paszewski A."/>
            <person name="Paulsen I."/>
            <person name="Pilsyk S."/>
            <person name="Pocsi I."/>
            <person name="Punt P.J."/>
            <person name="Ram A.F."/>
            <person name="Ren Q."/>
            <person name="Robellet X."/>
            <person name="Robson G."/>
            <person name="Seiboth B."/>
            <person name="van Solingen P."/>
            <person name="Specht T."/>
            <person name="Sun J."/>
            <person name="Taheri-Talesh N."/>
            <person name="Takeshita N."/>
            <person name="Ussery D."/>
            <person name="vanKuyk P.A."/>
            <person name="Visser H."/>
            <person name="van de Vondervoort P.J."/>
            <person name="de Vries R.P."/>
            <person name="Walton J."/>
            <person name="Xiang X."/>
            <person name="Xiong Y."/>
            <person name="Zeng A.P."/>
            <person name="Brandt B.W."/>
            <person name="Cornell M.J."/>
            <person name="van den Hondel C.A."/>
            <person name="Visser J."/>
            <person name="Oliver S.G."/>
            <person name="Turner G."/>
        </authorList>
    </citation>
    <scope>GENOME REANNOTATION</scope>
    <source>
        <strain evidence="8">FGSC A4 / ATCC 38163 / CBS 112.46 / NRRL 194 / M139</strain>
    </source>
</reference>
<dbReference type="InterPro" id="IPR001736">
    <property type="entry name" value="PLipase_D/transphosphatidylase"/>
</dbReference>
<keyword evidence="3" id="KW-0378">Hydrolase</keyword>
<name>Q5BA44_EMENI</name>
<dbReference type="PANTHER" id="PTHR18896">
    <property type="entry name" value="PHOSPHOLIPASE D"/>
    <property type="match status" value="1"/>
</dbReference>
<dbReference type="InterPro" id="IPR015679">
    <property type="entry name" value="PLipase_D_fam"/>
</dbReference>
<dbReference type="InterPro" id="IPR025202">
    <property type="entry name" value="PLD-like_dom"/>
</dbReference>